<reference evidence="2" key="1">
    <citation type="journal article" date="2014" name="Int. J. Syst. Evol. Microbiol.">
        <title>Complete genome sequence of Corynebacterium casei LMG S-19264T (=DSM 44701T), isolated from a smear-ripened cheese.</title>
        <authorList>
            <consortium name="US DOE Joint Genome Institute (JGI-PGF)"/>
            <person name="Walter F."/>
            <person name="Albersmeier A."/>
            <person name="Kalinowski J."/>
            <person name="Ruckert C."/>
        </authorList>
    </citation>
    <scope>NUCLEOTIDE SEQUENCE</scope>
    <source>
        <strain evidence="2">CGMCC 1.15880</strain>
    </source>
</reference>
<proteinExistence type="predicted"/>
<organism evidence="2 3">
    <name type="scientific">Neptunicoccus cionae</name>
    <dbReference type="NCBI Taxonomy" id="2035344"/>
    <lineage>
        <taxon>Bacteria</taxon>
        <taxon>Pseudomonadati</taxon>
        <taxon>Pseudomonadota</taxon>
        <taxon>Alphaproteobacteria</taxon>
        <taxon>Rhodobacterales</taxon>
        <taxon>Paracoccaceae</taxon>
        <taxon>Neptunicoccus</taxon>
    </lineage>
</organism>
<dbReference type="InterPro" id="IPR051916">
    <property type="entry name" value="GPI-anchor_lipid_remodeler"/>
</dbReference>
<name>A0A916VS18_9RHOB</name>
<sequence>MNNRTQLRVASYNIRKAVGLDWRRDAERIVRVLHEIDADVVVLQESDKRVGQRSGVLPAAQLQNDLGYVMADLSIRPRSHGWHGNAIFYRQNALDLKQANRIHLPTLEPRGAVAARFAQPGVEVIGVHLGLTRRIRARQLSALRAYMERADHPVLMAGDFNIWARGGPAGDLLGQETEMVLPGNSFHAARPTAPLDRFVLRGNIRQVSSHVHHSALAAKASDHLPVVIDAEVSHACT</sequence>
<dbReference type="Proteomes" id="UP000628017">
    <property type="component" value="Unassembled WGS sequence"/>
</dbReference>
<dbReference type="Pfam" id="PF03372">
    <property type="entry name" value="Exo_endo_phos"/>
    <property type="match status" value="1"/>
</dbReference>
<dbReference type="SUPFAM" id="SSF56219">
    <property type="entry name" value="DNase I-like"/>
    <property type="match status" value="1"/>
</dbReference>
<feature type="domain" description="Endonuclease/exonuclease/phosphatase" evidence="1">
    <location>
        <begin position="10"/>
        <end position="223"/>
    </location>
</feature>
<evidence type="ECO:0000313" key="2">
    <source>
        <dbReference type="EMBL" id="GGA26473.1"/>
    </source>
</evidence>
<dbReference type="RefSeq" id="WP_229678573.1">
    <property type="nucleotide sequence ID" value="NZ_BMKA01000004.1"/>
</dbReference>
<accession>A0A916VS18</accession>
<dbReference type="InterPro" id="IPR036691">
    <property type="entry name" value="Endo/exonu/phosph_ase_sf"/>
</dbReference>
<dbReference type="GO" id="GO:0016020">
    <property type="term" value="C:membrane"/>
    <property type="evidence" value="ECO:0007669"/>
    <property type="project" value="GOC"/>
</dbReference>
<dbReference type="PANTHER" id="PTHR14859">
    <property type="entry name" value="CALCOFLUOR WHITE HYPERSENSITIVE PROTEIN PRECURSOR"/>
    <property type="match status" value="1"/>
</dbReference>
<dbReference type="GO" id="GO:0003824">
    <property type="term" value="F:catalytic activity"/>
    <property type="evidence" value="ECO:0007669"/>
    <property type="project" value="InterPro"/>
</dbReference>
<comment type="caution">
    <text evidence="2">The sequence shown here is derived from an EMBL/GenBank/DDBJ whole genome shotgun (WGS) entry which is preliminary data.</text>
</comment>
<dbReference type="PANTHER" id="PTHR14859:SF15">
    <property type="entry name" value="ENDONUCLEASE_EXONUCLEASE_PHOSPHATASE DOMAIN-CONTAINING PROTEIN"/>
    <property type="match status" value="1"/>
</dbReference>
<protein>
    <submittedName>
        <fullName evidence="2">Diguanylate cyclase</fullName>
    </submittedName>
</protein>
<dbReference type="InterPro" id="IPR005135">
    <property type="entry name" value="Endo/exonuclease/phosphatase"/>
</dbReference>
<reference evidence="2" key="2">
    <citation type="submission" date="2020-09" db="EMBL/GenBank/DDBJ databases">
        <authorList>
            <person name="Sun Q."/>
            <person name="Zhou Y."/>
        </authorList>
    </citation>
    <scope>NUCLEOTIDE SEQUENCE</scope>
    <source>
        <strain evidence="2">CGMCC 1.15880</strain>
    </source>
</reference>
<dbReference type="GO" id="GO:0006506">
    <property type="term" value="P:GPI anchor biosynthetic process"/>
    <property type="evidence" value="ECO:0007669"/>
    <property type="project" value="TreeGrafter"/>
</dbReference>
<keyword evidence="3" id="KW-1185">Reference proteome</keyword>
<dbReference type="EMBL" id="BMKA01000004">
    <property type="protein sequence ID" value="GGA26473.1"/>
    <property type="molecule type" value="Genomic_DNA"/>
</dbReference>
<evidence type="ECO:0000259" key="1">
    <source>
        <dbReference type="Pfam" id="PF03372"/>
    </source>
</evidence>
<dbReference type="Gene3D" id="3.60.10.10">
    <property type="entry name" value="Endonuclease/exonuclease/phosphatase"/>
    <property type="match status" value="1"/>
</dbReference>
<evidence type="ECO:0000313" key="3">
    <source>
        <dbReference type="Proteomes" id="UP000628017"/>
    </source>
</evidence>
<dbReference type="AlphaFoldDB" id="A0A916VS18"/>
<gene>
    <name evidence="2" type="ORF">GCM10011498_29280</name>
</gene>